<dbReference type="AlphaFoldDB" id="A0A5A9NW95"/>
<evidence type="ECO:0000256" key="4">
    <source>
        <dbReference type="PROSITE-ProRule" id="PRU00023"/>
    </source>
</evidence>
<dbReference type="SUPFAM" id="SSF48403">
    <property type="entry name" value="Ankyrin repeat"/>
    <property type="match status" value="1"/>
</dbReference>
<dbReference type="PANTHER" id="PTHR14491:SF4">
    <property type="entry name" value="ANKYRIN REPEAT DOMAIN-CONTAINING PROTEIN SOWAHC"/>
    <property type="match status" value="1"/>
</dbReference>
<feature type="repeat" description="ANK" evidence="4">
    <location>
        <begin position="207"/>
        <end position="228"/>
    </location>
</feature>
<organism evidence="6 7">
    <name type="scientific">Triplophysa tibetana</name>
    <dbReference type="NCBI Taxonomy" id="1572043"/>
    <lineage>
        <taxon>Eukaryota</taxon>
        <taxon>Metazoa</taxon>
        <taxon>Chordata</taxon>
        <taxon>Craniata</taxon>
        <taxon>Vertebrata</taxon>
        <taxon>Euteleostomi</taxon>
        <taxon>Actinopterygii</taxon>
        <taxon>Neopterygii</taxon>
        <taxon>Teleostei</taxon>
        <taxon>Ostariophysi</taxon>
        <taxon>Cypriniformes</taxon>
        <taxon>Nemacheilidae</taxon>
        <taxon>Triplophysa</taxon>
    </lineage>
</organism>
<protein>
    <submittedName>
        <fullName evidence="6">Ankyrin repeat domain-containing protein SOWAHC</fullName>
    </submittedName>
</protein>
<evidence type="ECO:0000256" key="1">
    <source>
        <dbReference type="ARBA" id="ARBA00022737"/>
    </source>
</evidence>
<dbReference type="Proteomes" id="UP000324632">
    <property type="component" value="Chromosome 13"/>
</dbReference>
<dbReference type="Gene3D" id="1.25.40.20">
    <property type="entry name" value="Ankyrin repeat-containing domain"/>
    <property type="match status" value="1"/>
</dbReference>
<comment type="caution">
    <text evidence="6">The sequence shown here is derived from an EMBL/GenBank/DDBJ whole genome shotgun (WGS) entry which is preliminary data.</text>
</comment>
<reference evidence="6 7" key="1">
    <citation type="journal article" date="2019" name="Mol. Ecol. Resour.">
        <title>Chromosome-level genome assembly of Triplophysa tibetana, a fish adapted to the harsh high-altitude environment of the Tibetan Plateau.</title>
        <authorList>
            <person name="Yang X."/>
            <person name="Liu H."/>
            <person name="Ma Z."/>
            <person name="Zou Y."/>
            <person name="Zou M."/>
            <person name="Mao Y."/>
            <person name="Li X."/>
            <person name="Wang H."/>
            <person name="Chen T."/>
            <person name="Wang W."/>
            <person name="Yang R."/>
        </authorList>
    </citation>
    <scope>NUCLEOTIDE SEQUENCE [LARGE SCALE GENOMIC DNA]</scope>
    <source>
        <strain evidence="6">TTIB1903HZAU</strain>
        <tissue evidence="6">Muscle</tissue>
    </source>
</reference>
<dbReference type="PANTHER" id="PTHR14491">
    <property type="entry name" value="SOSONDOWAH, ISOFORM G"/>
    <property type="match status" value="1"/>
</dbReference>
<keyword evidence="1" id="KW-0677">Repeat</keyword>
<dbReference type="InterPro" id="IPR036770">
    <property type="entry name" value="Ankyrin_rpt-contain_sf"/>
</dbReference>
<gene>
    <name evidence="6" type="ORF">E1301_Tti022705</name>
</gene>
<name>A0A5A9NW95_9TELE</name>
<evidence type="ECO:0000256" key="3">
    <source>
        <dbReference type="ARBA" id="ARBA00038122"/>
    </source>
</evidence>
<evidence type="ECO:0000256" key="5">
    <source>
        <dbReference type="SAM" id="MobiDB-lite"/>
    </source>
</evidence>
<keyword evidence="2 4" id="KW-0040">ANK repeat</keyword>
<dbReference type="Pfam" id="PF12796">
    <property type="entry name" value="Ank_2"/>
    <property type="match status" value="1"/>
</dbReference>
<keyword evidence="7" id="KW-1185">Reference proteome</keyword>
<evidence type="ECO:0000313" key="6">
    <source>
        <dbReference type="EMBL" id="KAA0713505.1"/>
    </source>
</evidence>
<feature type="compositionally biased region" description="Polar residues" evidence="5">
    <location>
        <begin position="89"/>
        <end position="98"/>
    </location>
</feature>
<evidence type="ECO:0000256" key="2">
    <source>
        <dbReference type="ARBA" id="ARBA00023043"/>
    </source>
</evidence>
<comment type="similarity">
    <text evidence="3">Belongs to the SOWAH family.</text>
</comment>
<feature type="region of interest" description="Disordered" evidence="5">
    <location>
        <begin position="66"/>
        <end position="118"/>
    </location>
</feature>
<feature type="compositionally biased region" description="Basic and acidic residues" evidence="5">
    <location>
        <begin position="109"/>
        <end position="118"/>
    </location>
</feature>
<accession>A0A5A9NW95</accession>
<feature type="compositionally biased region" description="Polar residues" evidence="5">
    <location>
        <begin position="26"/>
        <end position="35"/>
    </location>
</feature>
<dbReference type="EMBL" id="SOYY01000013">
    <property type="protein sequence ID" value="KAA0713505.1"/>
    <property type="molecule type" value="Genomic_DNA"/>
</dbReference>
<dbReference type="InterPro" id="IPR002110">
    <property type="entry name" value="Ankyrin_rpt"/>
</dbReference>
<dbReference type="SMART" id="SM00248">
    <property type="entry name" value="ANK"/>
    <property type="match status" value="2"/>
</dbReference>
<evidence type="ECO:0000313" key="7">
    <source>
        <dbReference type="Proteomes" id="UP000324632"/>
    </source>
</evidence>
<feature type="region of interest" description="Disordered" evidence="5">
    <location>
        <begin position="25"/>
        <end position="54"/>
    </location>
</feature>
<proteinExistence type="inferred from homology"/>
<dbReference type="PROSITE" id="PS50088">
    <property type="entry name" value="ANK_REPEAT"/>
    <property type="match status" value="1"/>
</dbReference>
<dbReference type="PROSITE" id="PS50297">
    <property type="entry name" value="ANK_REP_REGION"/>
    <property type="match status" value="1"/>
</dbReference>
<sequence length="363" mass="41359">MRNQNRIFLSRFGGREQLNKFCRTDMGNSSTITQRKSQHKKSQTQGSDNDTRPEISARVSDGIWSDSSEVMRPGTSGRLTHDLTDEYQSDSIGNTPENFQEDLTSESPQIRRSDVSGRCPRVDDELAPVTLEPIEHEWMMCASDGQWESLHRLLVSDPTLITRKDFVTGFTCLHWAAKLGKHEVIVRLVNFAQEQQVSMNINARSSAGYTPLHLAAIHGHFEVVKLLVGAFEADIEARDYNGKRACQYLKNDIAQNILDIVGAFVETDAENADAGNATRWRLSRVLQANMRPLKAQYHSNSQEESVVWTKQKSFRRKSSFSKKKPVFRKIRPGTQIIHSTSVFDRFEKEDNLNPLRRKSSLFE</sequence>